<accession>A0A6J4PNH7</accession>
<gene>
    <name evidence="2" type="ORF">AVDCRST_MAG78-1052</name>
</gene>
<sequence>MGESYEPKDIQSDRQELLARLRDPKPEDTTLPAEADGYLRHNPNDAEVREARERLPELDQSE</sequence>
<feature type="compositionally biased region" description="Basic and acidic residues" evidence="1">
    <location>
        <begin position="37"/>
        <end position="62"/>
    </location>
</feature>
<dbReference type="EMBL" id="CADCVB010000079">
    <property type="protein sequence ID" value="CAA9420993.1"/>
    <property type="molecule type" value="Genomic_DNA"/>
</dbReference>
<name>A0A6J4PNH7_9ACTN</name>
<evidence type="ECO:0000313" key="2">
    <source>
        <dbReference type="EMBL" id="CAA9420993.1"/>
    </source>
</evidence>
<protein>
    <submittedName>
        <fullName evidence="2">Uncharacterized protein</fullName>
    </submittedName>
</protein>
<organism evidence="2">
    <name type="scientific">uncultured Rubrobacteraceae bacterium</name>
    <dbReference type="NCBI Taxonomy" id="349277"/>
    <lineage>
        <taxon>Bacteria</taxon>
        <taxon>Bacillati</taxon>
        <taxon>Actinomycetota</taxon>
        <taxon>Rubrobacteria</taxon>
        <taxon>Rubrobacterales</taxon>
        <taxon>Rubrobacteraceae</taxon>
        <taxon>environmental samples</taxon>
    </lineage>
</organism>
<proteinExistence type="predicted"/>
<feature type="region of interest" description="Disordered" evidence="1">
    <location>
        <begin position="20"/>
        <end position="62"/>
    </location>
</feature>
<evidence type="ECO:0000256" key="1">
    <source>
        <dbReference type="SAM" id="MobiDB-lite"/>
    </source>
</evidence>
<dbReference type="AlphaFoldDB" id="A0A6J4PNH7"/>
<reference evidence="2" key="1">
    <citation type="submission" date="2020-02" db="EMBL/GenBank/DDBJ databases">
        <authorList>
            <person name="Meier V. D."/>
        </authorList>
    </citation>
    <scope>NUCLEOTIDE SEQUENCE</scope>
    <source>
        <strain evidence="2">AVDCRST_MAG78</strain>
    </source>
</reference>